<proteinExistence type="predicted"/>
<dbReference type="EMBL" id="WNYA01000364">
    <property type="protein sequence ID" value="KAG8548608.1"/>
    <property type="molecule type" value="Genomic_DNA"/>
</dbReference>
<comment type="caution">
    <text evidence="2">The sequence shown here is derived from an EMBL/GenBank/DDBJ whole genome shotgun (WGS) entry which is preliminary data.</text>
</comment>
<name>A0AAV6ZRH7_ENGPU</name>
<reference evidence="2" key="1">
    <citation type="thesis" date="2020" institute="ProQuest LLC" country="789 East Eisenhower Parkway, Ann Arbor, MI, USA">
        <title>Comparative Genomics and Chromosome Evolution.</title>
        <authorList>
            <person name="Mudd A.B."/>
        </authorList>
    </citation>
    <scope>NUCLEOTIDE SEQUENCE</scope>
    <source>
        <strain evidence="2">237g6f4</strain>
        <tissue evidence="2">Blood</tissue>
    </source>
</reference>
<dbReference type="Proteomes" id="UP000824782">
    <property type="component" value="Unassembled WGS sequence"/>
</dbReference>
<accession>A0AAV6ZRH7</accession>
<evidence type="ECO:0000313" key="2">
    <source>
        <dbReference type="EMBL" id="KAG8548608.1"/>
    </source>
</evidence>
<evidence type="ECO:0000256" key="1">
    <source>
        <dbReference type="SAM" id="MobiDB-lite"/>
    </source>
</evidence>
<organism evidence="2 3">
    <name type="scientific">Engystomops pustulosus</name>
    <name type="common">Tungara frog</name>
    <name type="synonym">Physalaemus pustulosus</name>
    <dbReference type="NCBI Taxonomy" id="76066"/>
    <lineage>
        <taxon>Eukaryota</taxon>
        <taxon>Metazoa</taxon>
        <taxon>Chordata</taxon>
        <taxon>Craniata</taxon>
        <taxon>Vertebrata</taxon>
        <taxon>Euteleostomi</taxon>
        <taxon>Amphibia</taxon>
        <taxon>Batrachia</taxon>
        <taxon>Anura</taxon>
        <taxon>Neobatrachia</taxon>
        <taxon>Hyloidea</taxon>
        <taxon>Leptodactylidae</taxon>
        <taxon>Leiuperinae</taxon>
        <taxon>Engystomops</taxon>
    </lineage>
</organism>
<feature type="compositionally biased region" description="Polar residues" evidence="1">
    <location>
        <begin position="16"/>
        <end position="25"/>
    </location>
</feature>
<feature type="region of interest" description="Disordered" evidence="1">
    <location>
        <begin position="1"/>
        <end position="29"/>
    </location>
</feature>
<dbReference type="AlphaFoldDB" id="A0AAV6ZRH7"/>
<sequence>MPFEKILPGGSRTSKKYSTQLQRLSSKTERLSHNVNKRLAETPLLSAAQRFISHLLSACRGIRQKREHLTWKPI</sequence>
<keyword evidence="3" id="KW-1185">Reference proteome</keyword>
<evidence type="ECO:0000313" key="3">
    <source>
        <dbReference type="Proteomes" id="UP000824782"/>
    </source>
</evidence>
<gene>
    <name evidence="2" type="ORF">GDO81_024780</name>
</gene>
<protein>
    <submittedName>
        <fullName evidence="2">Uncharacterized protein</fullName>
    </submittedName>
</protein>